<evidence type="ECO:0000313" key="3">
    <source>
        <dbReference type="EMBL" id="MCM2512760.1"/>
    </source>
</evidence>
<gene>
    <name evidence="3" type="ORF">NC658_05715</name>
</gene>
<feature type="domain" description="Beta-lactamase-related" evidence="2">
    <location>
        <begin position="81"/>
        <end position="380"/>
    </location>
</feature>
<dbReference type="EMBL" id="JAMQBH010000002">
    <property type="protein sequence ID" value="MCM2512760.1"/>
    <property type="molecule type" value="Genomic_DNA"/>
</dbReference>
<dbReference type="RefSeq" id="WP_251097636.1">
    <property type="nucleotide sequence ID" value="NZ_JAMQBH010000002.1"/>
</dbReference>
<feature type="chain" id="PRO_5045169759" evidence="1">
    <location>
        <begin position="32"/>
        <end position="398"/>
    </location>
</feature>
<evidence type="ECO:0000313" key="4">
    <source>
        <dbReference type="Proteomes" id="UP001523263"/>
    </source>
</evidence>
<reference evidence="3 4" key="1">
    <citation type="submission" date="2022-06" db="EMBL/GenBank/DDBJ databases">
        <title>Whole genome sequence of Streptomyces griseoincarnatus RB7AG.</title>
        <authorList>
            <person name="Ray L."/>
            <person name="Behera S."/>
            <person name="Panda A.N."/>
        </authorList>
    </citation>
    <scope>NUCLEOTIDE SEQUENCE [LARGE SCALE GENOMIC DNA]</scope>
    <source>
        <strain evidence="3 4">RB7AG</strain>
    </source>
</reference>
<dbReference type="InterPro" id="IPR012338">
    <property type="entry name" value="Beta-lactam/transpept-like"/>
</dbReference>
<dbReference type="Gene3D" id="3.40.710.10">
    <property type="entry name" value="DD-peptidase/beta-lactamase superfamily"/>
    <property type="match status" value="1"/>
</dbReference>
<dbReference type="PANTHER" id="PTHR46825:SF7">
    <property type="entry name" value="D-ALANYL-D-ALANINE CARBOXYPEPTIDASE"/>
    <property type="match status" value="1"/>
</dbReference>
<feature type="signal peptide" evidence="1">
    <location>
        <begin position="1"/>
        <end position="31"/>
    </location>
</feature>
<dbReference type="InterPro" id="IPR050491">
    <property type="entry name" value="AmpC-like"/>
</dbReference>
<dbReference type="SUPFAM" id="SSF56601">
    <property type="entry name" value="beta-lactamase/transpeptidase-like"/>
    <property type="match status" value="1"/>
</dbReference>
<comment type="caution">
    <text evidence="3">The sequence shown here is derived from an EMBL/GenBank/DDBJ whole genome shotgun (WGS) entry which is preliminary data.</text>
</comment>
<evidence type="ECO:0000256" key="1">
    <source>
        <dbReference type="SAM" id="SignalP"/>
    </source>
</evidence>
<dbReference type="PANTHER" id="PTHR46825">
    <property type="entry name" value="D-ALANYL-D-ALANINE-CARBOXYPEPTIDASE/ENDOPEPTIDASE AMPH"/>
    <property type="match status" value="1"/>
</dbReference>
<keyword evidence="1" id="KW-0732">Signal</keyword>
<name>A0ABT0VN24_STRGI</name>
<dbReference type="InterPro" id="IPR001466">
    <property type="entry name" value="Beta-lactam-related"/>
</dbReference>
<protein>
    <submittedName>
        <fullName evidence="3">Beta-lactamase family protein</fullName>
    </submittedName>
</protein>
<organism evidence="3 4">
    <name type="scientific">Streptomyces griseoincarnatus</name>
    <dbReference type="NCBI Taxonomy" id="29305"/>
    <lineage>
        <taxon>Bacteria</taxon>
        <taxon>Bacillati</taxon>
        <taxon>Actinomycetota</taxon>
        <taxon>Actinomycetes</taxon>
        <taxon>Kitasatosporales</taxon>
        <taxon>Streptomycetaceae</taxon>
        <taxon>Streptomyces</taxon>
        <taxon>Streptomyces griseoincarnatus group</taxon>
    </lineage>
</organism>
<proteinExistence type="predicted"/>
<evidence type="ECO:0000259" key="2">
    <source>
        <dbReference type="Pfam" id="PF00144"/>
    </source>
</evidence>
<dbReference type="Proteomes" id="UP001523263">
    <property type="component" value="Unassembled WGS sequence"/>
</dbReference>
<keyword evidence="4" id="KW-1185">Reference proteome</keyword>
<dbReference type="Pfam" id="PF00144">
    <property type="entry name" value="Beta-lactamase"/>
    <property type="match status" value="1"/>
</dbReference>
<sequence>MTARTTARARATAVYALLGSSLLLVPLAGTAAAHPAAVPSPAAAHPVAASSPAASAPRAGGFDATALERALAEVPDGDVSAALIRVGGKGSWSGSAGVRDLRTGAPALPHARFRAGSTTKVVTAAVVLQLVAERRVDLDAPVSRYLPDLLPPSFTKPPTVRHLLTYTSGLRPGASLGSTTEEMYAHRFETLTPQEVVAASVAQGPAHDPGERQEYGNIHYTVLGMLIEAVTGDSYEHQAAVRVFRPLGMRHTGFPGGPDPRVHGPHHRAYADIGGRTTDVTEWNMSDRWAAGDMISTTADLERLLFGVFGGKVVPRSLLDQMLTVPDVDGATYGMALERFVIDGREIWGKTGSRPGYHTVLGATRDLSRTVVYSVNAKSAREDGFPLVQRFALPAFAS</sequence>
<accession>A0ABT0VN24</accession>